<dbReference type="InterPro" id="IPR029058">
    <property type="entry name" value="AB_hydrolase_fold"/>
</dbReference>
<evidence type="ECO:0000256" key="4">
    <source>
        <dbReference type="ARBA" id="ARBA00007920"/>
    </source>
</evidence>
<dbReference type="Pfam" id="PF24883">
    <property type="entry name" value="NPHP3_N"/>
    <property type="match status" value="1"/>
</dbReference>
<dbReference type="EMBL" id="JASNWA010000007">
    <property type="protein sequence ID" value="KAK3172782.1"/>
    <property type="molecule type" value="Genomic_DNA"/>
</dbReference>
<feature type="domain" description="Nephrocystin 3-like N-terminal" evidence="11">
    <location>
        <begin position="328"/>
        <end position="452"/>
    </location>
</feature>
<name>A0AAE0DJY0_9LECA</name>
<dbReference type="Proteomes" id="UP001276659">
    <property type="component" value="Unassembled WGS sequence"/>
</dbReference>
<dbReference type="Pfam" id="PF05057">
    <property type="entry name" value="DUF676"/>
    <property type="match status" value="1"/>
</dbReference>
<sequence>MPDTPKAFPRGIKTWHEPRVPDVDIVFVHGLTGDRDRTWCVPGGAPWPQVDLSRDLPNARILTFGYDAYISNWKHVVSGNRLGSHAKNLLNDLAAYRTNRTQDLPIIFVAHSLGGLVVRDALVTASRGEEAHVQKILEATRAMAFLGTPHAGSGLAKWAERSFRILGLFKQANPEILSTLRQDSEVLSRVHDDFAKLLRLRAKDGQEGEIAVTCFYEELPMPVIGFVVPMESAVIPGYPQISIYGNHRDMVRFLNHEVSDSESGYKSIVSELERWTSTIVSLRQPLSIAEEQGPRNIGSLEVSTSDTDYPPAPLTSGKDRSLANNGNSRICLAFFFSAHGADTGRSAYWMYRSLTHQLVWRSQECLQKLTTTLFEAKTKRFGKVNFDWNITELRNFFHSAITQARLQPLVIYVDALDECNDEDVRNIVAAFEHSAAVAIENGADVNICWSSRHYPHIKVSKSL</sequence>
<feature type="region of interest" description="Disordered" evidence="9">
    <location>
        <begin position="297"/>
        <end position="320"/>
    </location>
</feature>
<dbReference type="GO" id="GO:0005739">
    <property type="term" value="C:mitochondrion"/>
    <property type="evidence" value="ECO:0007669"/>
    <property type="project" value="UniProtKB-SubCell"/>
</dbReference>
<accession>A0AAE0DJY0</accession>
<evidence type="ECO:0000313" key="12">
    <source>
        <dbReference type="EMBL" id="KAK3172782.1"/>
    </source>
</evidence>
<feature type="domain" description="DUF676" evidence="10">
    <location>
        <begin position="26"/>
        <end position="153"/>
    </location>
</feature>
<evidence type="ECO:0000256" key="9">
    <source>
        <dbReference type="SAM" id="MobiDB-lite"/>
    </source>
</evidence>
<evidence type="ECO:0000256" key="1">
    <source>
        <dbReference type="ARBA" id="ARBA00004173"/>
    </source>
</evidence>
<evidence type="ECO:0008006" key="14">
    <source>
        <dbReference type="Google" id="ProtNLM"/>
    </source>
</evidence>
<dbReference type="AlphaFoldDB" id="A0AAE0DJY0"/>
<dbReference type="InterPro" id="IPR052374">
    <property type="entry name" value="SERAC1"/>
</dbReference>
<dbReference type="GO" id="GO:0005783">
    <property type="term" value="C:endoplasmic reticulum"/>
    <property type="evidence" value="ECO:0007669"/>
    <property type="project" value="UniProtKB-SubCell"/>
</dbReference>
<dbReference type="GO" id="GO:0016020">
    <property type="term" value="C:membrane"/>
    <property type="evidence" value="ECO:0007669"/>
    <property type="project" value="UniProtKB-SubCell"/>
</dbReference>
<organism evidence="12 13">
    <name type="scientific">Lepraria neglecta</name>
    <dbReference type="NCBI Taxonomy" id="209136"/>
    <lineage>
        <taxon>Eukaryota</taxon>
        <taxon>Fungi</taxon>
        <taxon>Dikarya</taxon>
        <taxon>Ascomycota</taxon>
        <taxon>Pezizomycotina</taxon>
        <taxon>Lecanoromycetes</taxon>
        <taxon>OSLEUM clade</taxon>
        <taxon>Lecanoromycetidae</taxon>
        <taxon>Lecanorales</taxon>
        <taxon>Lecanorineae</taxon>
        <taxon>Stereocaulaceae</taxon>
        <taxon>Lepraria</taxon>
    </lineage>
</organism>
<gene>
    <name evidence="12" type="ORF">OEA41_006107</name>
</gene>
<proteinExistence type="inferred from homology"/>
<dbReference type="InterPro" id="IPR056884">
    <property type="entry name" value="NPHP3-like_N"/>
</dbReference>
<dbReference type="Gene3D" id="3.40.50.1820">
    <property type="entry name" value="alpha/beta hydrolase"/>
    <property type="match status" value="1"/>
</dbReference>
<reference evidence="12" key="1">
    <citation type="submission" date="2022-11" db="EMBL/GenBank/DDBJ databases">
        <title>Chromosomal genome sequence assembly and mating type (MAT) locus characterization of the leprose asexual lichenized fungus Lepraria neglecta (Nyl.) Erichsen.</title>
        <authorList>
            <person name="Allen J.L."/>
            <person name="Pfeffer B."/>
        </authorList>
    </citation>
    <scope>NUCLEOTIDE SEQUENCE</scope>
    <source>
        <strain evidence="12">Allen 5258</strain>
    </source>
</reference>
<evidence type="ECO:0000256" key="6">
    <source>
        <dbReference type="ARBA" id="ARBA00022824"/>
    </source>
</evidence>
<evidence type="ECO:0000259" key="11">
    <source>
        <dbReference type="Pfam" id="PF24883"/>
    </source>
</evidence>
<keyword evidence="6" id="KW-0256">Endoplasmic reticulum</keyword>
<keyword evidence="5" id="KW-0677">Repeat</keyword>
<evidence type="ECO:0000256" key="8">
    <source>
        <dbReference type="ARBA" id="ARBA00023136"/>
    </source>
</evidence>
<evidence type="ECO:0000256" key="2">
    <source>
        <dbReference type="ARBA" id="ARBA00004240"/>
    </source>
</evidence>
<keyword evidence="13" id="KW-1185">Reference proteome</keyword>
<evidence type="ECO:0000256" key="7">
    <source>
        <dbReference type="ARBA" id="ARBA00023128"/>
    </source>
</evidence>
<comment type="similarity">
    <text evidence="4">Belongs to the putative lipase ROG1 family.</text>
</comment>
<evidence type="ECO:0000313" key="13">
    <source>
        <dbReference type="Proteomes" id="UP001276659"/>
    </source>
</evidence>
<evidence type="ECO:0000259" key="10">
    <source>
        <dbReference type="Pfam" id="PF05057"/>
    </source>
</evidence>
<comment type="subcellular location">
    <subcellularLocation>
        <location evidence="2">Endoplasmic reticulum</location>
    </subcellularLocation>
    <subcellularLocation>
        <location evidence="3">Membrane</location>
    </subcellularLocation>
    <subcellularLocation>
        <location evidence="1">Mitochondrion</location>
    </subcellularLocation>
</comment>
<keyword evidence="8" id="KW-0472">Membrane</keyword>
<comment type="caution">
    <text evidence="12">The sequence shown here is derived from an EMBL/GenBank/DDBJ whole genome shotgun (WGS) entry which is preliminary data.</text>
</comment>
<dbReference type="PANTHER" id="PTHR48182:SF2">
    <property type="entry name" value="PROTEIN SERAC1"/>
    <property type="match status" value="1"/>
</dbReference>
<dbReference type="SUPFAM" id="SSF53474">
    <property type="entry name" value="alpha/beta-Hydrolases"/>
    <property type="match status" value="1"/>
</dbReference>
<dbReference type="InterPro" id="IPR007751">
    <property type="entry name" value="DUF676_lipase-like"/>
</dbReference>
<protein>
    <recommendedName>
        <fullName evidence="14">DUF676 domain-containing protein</fullName>
    </recommendedName>
</protein>
<dbReference type="PANTHER" id="PTHR48182">
    <property type="entry name" value="PROTEIN SERAC1"/>
    <property type="match status" value="1"/>
</dbReference>
<evidence type="ECO:0000256" key="3">
    <source>
        <dbReference type="ARBA" id="ARBA00004370"/>
    </source>
</evidence>
<keyword evidence="7" id="KW-0496">Mitochondrion</keyword>
<evidence type="ECO:0000256" key="5">
    <source>
        <dbReference type="ARBA" id="ARBA00022737"/>
    </source>
</evidence>